<comment type="caution">
    <text evidence="2">The sequence shown here is derived from an EMBL/GenBank/DDBJ whole genome shotgun (WGS) entry which is preliminary data.</text>
</comment>
<feature type="region of interest" description="Disordered" evidence="1">
    <location>
        <begin position="112"/>
        <end position="133"/>
    </location>
</feature>
<gene>
    <name evidence="2" type="ORF">RDB_LOCUS148340</name>
</gene>
<dbReference type="EMBL" id="CAJMWX010001580">
    <property type="protein sequence ID" value="CAE6497275.1"/>
    <property type="molecule type" value="Genomic_DNA"/>
</dbReference>
<dbReference type="Proteomes" id="UP000663888">
    <property type="component" value="Unassembled WGS sequence"/>
</dbReference>
<evidence type="ECO:0000313" key="3">
    <source>
        <dbReference type="Proteomes" id="UP000663888"/>
    </source>
</evidence>
<evidence type="ECO:0000313" key="2">
    <source>
        <dbReference type="EMBL" id="CAE6497275.1"/>
    </source>
</evidence>
<accession>A0A8H3CUC5</accession>
<organism evidence="2 3">
    <name type="scientific">Rhizoctonia solani</name>
    <dbReference type="NCBI Taxonomy" id="456999"/>
    <lineage>
        <taxon>Eukaryota</taxon>
        <taxon>Fungi</taxon>
        <taxon>Dikarya</taxon>
        <taxon>Basidiomycota</taxon>
        <taxon>Agaricomycotina</taxon>
        <taxon>Agaricomycetes</taxon>
        <taxon>Cantharellales</taxon>
        <taxon>Ceratobasidiaceae</taxon>
        <taxon>Rhizoctonia</taxon>
    </lineage>
</organism>
<evidence type="ECO:0000256" key="1">
    <source>
        <dbReference type="SAM" id="MobiDB-lite"/>
    </source>
</evidence>
<protein>
    <submittedName>
        <fullName evidence="2">Uncharacterized protein</fullName>
    </submittedName>
</protein>
<proteinExistence type="predicted"/>
<sequence>MVHLFVTCQINFDAHSHVIHLAVMSLLRALHAVPDSVNTRDFDYNDKELTEEKAEAVVAEDNQESGESDDTEQVDPLVNLHSGISKIRKITKIVRSSPQRMELFRTIAERIEDRNEQTARAENRPYKKKVNEG</sequence>
<reference evidence="2" key="1">
    <citation type="submission" date="2021-01" db="EMBL/GenBank/DDBJ databases">
        <authorList>
            <person name="Kaushik A."/>
        </authorList>
    </citation>
    <scope>NUCLEOTIDE SEQUENCE</scope>
    <source>
        <strain evidence="2">AG4-R118</strain>
    </source>
</reference>
<name>A0A8H3CUC5_9AGAM</name>
<dbReference type="AlphaFoldDB" id="A0A8H3CUC5"/>